<feature type="domain" description="Beta-lactamase-related" evidence="2">
    <location>
        <begin position="14"/>
        <end position="361"/>
    </location>
</feature>
<dbReference type="EMBL" id="CP031222">
    <property type="protein sequence ID" value="AXI04622.1"/>
    <property type="molecule type" value="Genomic_DNA"/>
</dbReference>
<dbReference type="Pfam" id="PF00144">
    <property type="entry name" value="Beta-lactamase"/>
    <property type="match status" value="1"/>
</dbReference>
<evidence type="ECO:0000313" key="3">
    <source>
        <dbReference type="EMBL" id="AXI04622.1"/>
    </source>
</evidence>
<protein>
    <submittedName>
        <fullName evidence="3">Class A beta-lactamase-related serine hydrolase</fullName>
    </submittedName>
</protein>
<dbReference type="Proteomes" id="UP000253940">
    <property type="component" value="Chromosome"/>
</dbReference>
<dbReference type="Gene3D" id="3.40.710.10">
    <property type="entry name" value="DD-peptidase/beta-lactamase superfamily"/>
    <property type="match status" value="1"/>
</dbReference>
<evidence type="ECO:0000313" key="4">
    <source>
        <dbReference type="Proteomes" id="UP000253940"/>
    </source>
</evidence>
<dbReference type="PANTHER" id="PTHR43319">
    <property type="entry name" value="BETA-LACTAMASE-RELATED"/>
    <property type="match status" value="1"/>
</dbReference>
<dbReference type="OrthoDB" id="5705574at2"/>
<dbReference type="InterPro" id="IPR001466">
    <property type="entry name" value="Beta-lactam-related"/>
</dbReference>
<keyword evidence="3" id="KW-0378">Hydrolase</keyword>
<dbReference type="InterPro" id="IPR012338">
    <property type="entry name" value="Beta-lactam/transpept-like"/>
</dbReference>
<proteinExistence type="predicted"/>
<evidence type="ECO:0000259" key="2">
    <source>
        <dbReference type="Pfam" id="PF00144"/>
    </source>
</evidence>
<dbReference type="PANTHER" id="PTHR43319:SF3">
    <property type="entry name" value="BETA-LACTAMASE-RELATED DOMAIN-CONTAINING PROTEIN"/>
    <property type="match status" value="1"/>
</dbReference>
<sequence>MQALRQVIPLNRKGGVALAVYFRGELVADLWMGLQQGATLWQEDTLSLSYSTGKGVLATLVHILVDKGYLDYDRPVREYWPEFGILGKENITLRHLLSHSSGLYDIRHVIHSAEMMLDWDAMLKAYEQAIPRFEPNSASAYQALSFGWLVGGVIEKVMQEPLAVTFERELVEPLGLTGEAYFGTPDTELERVARPYRKPPATHSNPPENSKPRSKAPPTLTATQSILKFFGQDPLDVRDALVPKKMGQFDLFSDDALQACMPAFNGVFSARALAKIYAVLAAGGEFEGKSYLSQKTMSQLATIQHRRRDRVMPISMSWRLGYHRVITMGKRVPNGFGHMGYNGSGAWCDPDRELSIAFVTSYSMDSMGGDPRFWWLSQRTLQLADKVINGRRGWL</sequence>
<accession>A0A345PBG3</accession>
<keyword evidence="4" id="KW-1185">Reference proteome</keyword>
<dbReference type="GO" id="GO:0016787">
    <property type="term" value="F:hydrolase activity"/>
    <property type="evidence" value="ECO:0007669"/>
    <property type="project" value="UniProtKB-KW"/>
</dbReference>
<dbReference type="SUPFAM" id="SSF56601">
    <property type="entry name" value="beta-lactamase/transpeptidase-like"/>
    <property type="match status" value="1"/>
</dbReference>
<reference evidence="3 4" key="1">
    <citation type="submission" date="2018-07" db="EMBL/GenBank/DDBJ databases">
        <title>Genome sequencing of Moraxellaceae gen. HYN0046.</title>
        <authorList>
            <person name="Kim M."/>
            <person name="Yi H."/>
        </authorList>
    </citation>
    <scope>NUCLEOTIDE SEQUENCE [LARGE SCALE GENOMIC DNA]</scope>
    <source>
        <strain evidence="3 4">HYN0046</strain>
    </source>
</reference>
<gene>
    <name evidence="3" type="ORF">HYN46_08520</name>
</gene>
<dbReference type="AlphaFoldDB" id="A0A345PBG3"/>
<organism evidence="3 4">
    <name type="scientific">Aquirhabdus parva</name>
    <dbReference type="NCBI Taxonomy" id="2283318"/>
    <lineage>
        <taxon>Bacteria</taxon>
        <taxon>Pseudomonadati</taxon>
        <taxon>Pseudomonadota</taxon>
        <taxon>Gammaproteobacteria</taxon>
        <taxon>Moraxellales</taxon>
        <taxon>Moraxellaceae</taxon>
        <taxon>Aquirhabdus</taxon>
    </lineage>
</organism>
<name>A0A345PBG3_9GAMM</name>
<dbReference type="KEGG" id="mbah:HYN46_08520"/>
<evidence type="ECO:0000256" key="1">
    <source>
        <dbReference type="SAM" id="MobiDB-lite"/>
    </source>
</evidence>
<feature type="region of interest" description="Disordered" evidence="1">
    <location>
        <begin position="197"/>
        <end position="218"/>
    </location>
</feature>
<dbReference type="InterPro" id="IPR052907">
    <property type="entry name" value="Beta-lactamase/esterase"/>
</dbReference>